<feature type="repeat" description="ANK" evidence="3">
    <location>
        <begin position="407"/>
        <end position="432"/>
    </location>
</feature>
<gene>
    <name evidence="5" type="ORF">B0T10DRAFT_508085</name>
</gene>
<evidence type="ECO:0000256" key="3">
    <source>
        <dbReference type="PROSITE-ProRule" id="PRU00023"/>
    </source>
</evidence>
<feature type="compositionally biased region" description="Low complexity" evidence="4">
    <location>
        <begin position="199"/>
        <end position="220"/>
    </location>
</feature>
<feature type="repeat" description="ANK" evidence="3">
    <location>
        <begin position="546"/>
        <end position="578"/>
    </location>
</feature>
<dbReference type="Proteomes" id="UP000777438">
    <property type="component" value="Unassembled WGS sequence"/>
</dbReference>
<dbReference type="SUPFAM" id="SSF48403">
    <property type="entry name" value="Ankyrin repeat"/>
    <property type="match status" value="2"/>
</dbReference>
<keyword evidence="1" id="KW-0677">Repeat</keyword>
<dbReference type="InterPro" id="IPR036770">
    <property type="entry name" value="Ankyrin_rpt-contain_sf"/>
</dbReference>
<evidence type="ECO:0000256" key="4">
    <source>
        <dbReference type="SAM" id="MobiDB-lite"/>
    </source>
</evidence>
<dbReference type="Pfam" id="PF12796">
    <property type="entry name" value="Ank_2"/>
    <property type="match status" value="3"/>
</dbReference>
<dbReference type="PANTHER" id="PTHR24123:SF33">
    <property type="entry name" value="PROTEIN HOS4"/>
    <property type="match status" value="1"/>
</dbReference>
<comment type="caution">
    <text evidence="5">The sequence shown here is derived from an EMBL/GenBank/DDBJ whole genome shotgun (WGS) entry which is preliminary data.</text>
</comment>
<keyword evidence="2 3" id="KW-0040">ANK repeat</keyword>
<feature type="region of interest" description="Disordered" evidence="4">
    <location>
        <begin position="637"/>
        <end position="675"/>
    </location>
</feature>
<dbReference type="PROSITE" id="PS50088">
    <property type="entry name" value="ANK_REPEAT"/>
    <property type="match status" value="7"/>
</dbReference>
<dbReference type="PANTHER" id="PTHR24123">
    <property type="entry name" value="ANKYRIN REPEAT-CONTAINING"/>
    <property type="match status" value="1"/>
</dbReference>
<proteinExistence type="predicted"/>
<dbReference type="AlphaFoldDB" id="A0A9P8WF35"/>
<dbReference type="EMBL" id="JAGPYM010000004">
    <property type="protein sequence ID" value="KAH6895887.1"/>
    <property type="molecule type" value="Genomic_DNA"/>
</dbReference>
<feature type="repeat" description="ANK" evidence="3">
    <location>
        <begin position="440"/>
        <end position="472"/>
    </location>
</feature>
<feature type="compositionally biased region" description="Polar residues" evidence="4">
    <location>
        <begin position="159"/>
        <end position="170"/>
    </location>
</feature>
<sequence length="675" mass="70647">MDGFSVISLTALGSTIANRALSSAEELNELIATLGSHHGSISHLSTFSSLLHKLHQHVVQLETALNGASVISLRLQTDLSQCLGSCDGIMAVLNKQVMRLQPENVAQLDETFLAVQGHTLEAYCQLFDFFVKLLSMLDKDAQDQLLDATESAAVREQVHLSSQTASQTGDILSGGEPKSLASSSKGPLPGHGMEPPPYDSAGSSSSPPVAGPSSSSSGFAKGMSSLTHSLKAMTANLWSKPDPLATAFCQAALRGDIQQMSGFLAQGANINGRNGEGNTPLGCAILANKDEAVQFLLAAGADKTSNSSKLPPLFLAASVGSVKVVQLLISQGADVHQKSWTGQAYFVDVVESGNMEGIQMLLTYGASANTKNLSGRPILAQTVKKGNIDLTKLLLQHGADPNSNDISGNPMLAIAASNDNVEMVRLLLSYGAVASARLLTGNTALVDAINRRRIEIATLLLDHGADANAKDLFGNPIIVAIVKDSKLPIPDKAAISRLLLSHGANPNVADAAWSIYAICYAMETGSTELVKLLLSHGATTDKKMHTGETLLLYALDNGKIDQAKALVEHGADPNAADKKGRTPLMQAISKGNVPLIKMLRTHGADVNLGGCVSPSDLASVMKNPEIFKALGIKVKAPSRAAEDRAAQEAEAAEAEAAAESSRSGRPQSPPPGYQA</sequence>
<feature type="repeat" description="ANK" evidence="3">
    <location>
        <begin position="276"/>
        <end position="308"/>
    </location>
</feature>
<evidence type="ECO:0000256" key="2">
    <source>
        <dbReference type="ARBA" id="ARBA00023043"/>
    </source>
</evidence>
<feature type="region of interest" description="Disordered" evidence="4">
    <location>
        <begin position="157"/>
        <end position="220"/>
    </location>
</feature>
<dbReference type="InterPro" id="IPR002110">
    <property type="entry name" value="Ankyrin_rpt"/>
</dbReference>
<accession>A0A9P8WF35</accession>
<reference evidence="5 6" key="1">
    <citation type="journal article" date="2021" name="Nat. Commun.">
        <title>Genetic determinants of endophytism in the Arabidopsis root mycobiome.</title>
        <authorList>
            <person name="Mesny F."/>
            <person name="Miyauchi S."/>
            <person name="Thiergart T."/>
            <person name="Pickel B."/>
            <person name="Atanasova L."/>
            <person name="Karlsson M."/>
            <person name="Huettel B."/>
            <person name="Barry K.W."/>
            <person name="Haridas S."/>
            <person name="Chen C."/>
            <person name="Bauer D."/>
            <person name="Andreopoulos W."/>
            <person name="Pangilinan J."/>
            <person name="LaButti K."/>
            <person name="Riley R."/>
            <person name="Lipzen A."/>
            <person name="Clum A."/>
            <person name="Drula E."/>
            <person name="Henrissat B."/>
            <person name="Kohler A."/>
            <person name="Grigoriev I.V."/>
            <person name="Martin F.M."/>
            <person name="Hacquard S."/>
        </authorList>
    </citation>
    <scope>NUCLEOTIDE SEQUENCE [LARGE SCALE GENOMIC DNA]</scope>
    <source>
        <strain evidence="5 6">MPI-CAGE-CH-0241</strain>
    </source>
</reference>
<keyword evidence="6" id="KW-1185">Reference proteome</keyword>
<feature type="repeat" description="ANK" evidence="3">
    <location>
        <begin position="579"/>
        <end position="611"/>
    </location>
</feature>
<feature type="compositionally biased region" description="Low complexity" evidence="4">
    <location>
        <begin position="654"/>
        <end position="666"/>
    </location>
</feature>
<name>A0A9P8WF35_9HYPO</name>
<dbReference type="Gene3D" id="1.25.40.20">
    <property type="entry name" value="Ankyrin repeat-containing domain"/>
    <property type="match status" value="3"/>
</dbReference>
<feature type="repeat" description="ANK" evidence="3">
    <location>
        <begin position="374"/>
        <end position="406"/>
    </location>
</feature>
<organism evidence="5 6">
    <name type="scientific">Thelonectria olida</name>
    <dbReference type="NCBI Taxonomy" id="1576542"/>
    <lineage>
        <taxon>Eukaryota</taxon>
        <taxon>Fungi</taxon>
        <taxon>Dikarya</taxon>
        <taxon>Ascomycota</taxon>
        <taxon>Pezizomycotina</taxon>
        <taxon>Sordariomycetes</taxon>
        <taxon>Hypocreomycetidae</taxon>
        <taxon>Hypocreales</taxon>
        <taxon>Nectriaceae</taxon>
        <taxon>Thelonectria</taxon>
    </lineage>
</organism>
<dbReference type="OrthoDB" id="20872at2759"/>
<evidence type="ECO:0000313" key="6">
    <source>
        <dbReference type="Proteomes" id="UP000777438"/>
    </source>
</evidence>
<dbReference type="PROSITE" id="PS50297">
    <property type="entry name" value="ANK_REP_REGION"/>
    <property type="match status" value="7"/>
</dbReference>
<dbReference type="InterPro" id="IPR051165">
    <property type="entry name" value="Multifunctional_ANK_Repeat"/>
</dbReference>
<protein>
    <submittedName>
        <fullName evidence="5">Ankyrin repeat-containing domain protein</fullName>
    </submittedName>
</protein>
<evidence type="ECO:0000256" key="1">
    <source>
        <dbReference type="ARBA" id="ARBA00022737"/>
    </source>
</evidence>
<feature type="repeat" description="ANK" evidence="3">
    <location>
        <begin position="308"/>
        <end position="340"/>
    </location>
</feature>
<evidence type="ECO:0000313" key="5">
    <source>
        <dbReference type="EMBL" id="KAH6895887.1"/>
    </source>
</evidence>
<dbReference type="SMART" id="SM00248">
    <property type="entry name" value="ANK"/>
    <property type="match status" value="11"/>
</dbReference>